<feature type="compositionally biased region" description="Pro residues" evidence="1">
    <location>
        <begin position="566"/>
        <end position="578"/>
    </location>
</feature>
<feature type="compositionally biased region" description="Polar residues" evidence="1">
    <location>
        <begin position="825"/>
        <end position="863"/>
    </location>
</feature>
<feature type="compositionally biased region" description="Basic and acidic residues" evidence="1">
    <location>
        <begin position="1124"/>
        <end position="1141"/>
    </location>
</feature>
<feature type="region of interest" description="Disordered" evidence="1">
    <location>
        <begin position="328"/>
        <end position="379"/>
    </location>
</feature>
<feature type="compositionally biased region" description="Basic residues" evidence="1">
    <location>
        <begin position="782"/>
        <end position="791"/>
    </location>
</feature>
<dbReference type="EMBL" id="MNBE01000708">
    <property type="protein sequence ID" value="OKO94952.1"/>
    <property type="molecule type" value="Genomic_DNA"/>
</dbReference>
<feature type="compositionally biased region" description="Basic and acidic residues" evidence="1">
    <location>
        <begin position="752"/>
        <end position="761"/>
    </location>
</feature>
<feature type="region of interest" description="Disordered" evidence="1">
    <location>
        <begin position="1110"/>
        <end position="1154"/>
    </location>
</feature>
<feature type="compositionally biased region" description="Basic and acidic residues" evidence="1">
    <location>
        <begin position="397"/>
        <end position="416"/>
    </location>
</feature>
<gene>
    <name evidence="2" type="ORF">PENSUB_11355</name>
</gene>
<feature type="compositionally biased region" description="Low complexity" evidence="1">
    <location>
        <begin position="1053"/>
        <end position="1076"/>
    </location>
</feature>
<evidence type="ECO:0000313" key="3">
    <source>
        <dbReference type="Proteomes" id="UP000186955"/>
    </source>
</evidence>
<evidence type="ECO:0000313" key="2">
    <source>
        <dbReference type="EMBL" id="OKO94952.1"/>
    </source>
</evidence>
<feature type="compositionally biased region" description="Low complexity" evidence="1">
    <location>
        <begin position="237"/>
        <end position="253"/>
    </location>
</feature>
<evidence type="ECO:0000256" key="1">
    <source>
        <dbReference type="SAM" id="MobiDB-lite"/>
    </source>
</evidence>
<name>A0A1Q5T3Z8_9EURO</name>
<feature type="region of interest" description="Disordered" evidence="1">
    <location>
        <begin position="1176"/>
        <end position="1204"/>
    </location>
</feature>
<feature type="region of interest" description="Disordered" evidence="1">
    <location>
        <begin position="1"/>
        <end position="136"/>
    </location>
</feature>
<feature type="region of interest" description="Disordered" evidence="1">
    <location>
        <begin position="237"/>
        <end position="260"/>
    </location>
</feature>
<dbReference type="Proteomes" id="UP000186955">
    <property type="component" value="Unassembled WGS sequence"/>
</dbReference>
<feature type="region of interest" description="Disordered" evidence="1">
    <location>
        <begin position="533"/>
        <end position="579"/>
    </location>
</feature>
<organism evidence="2 3">
    <name type="scientific">Penicillium subrubescens</name>
    <dbReference type="NCBI Taxonomy" id="1316194"/>
    <lineage>
        <taxon>Eukaryota</taxon>
        <taxon>Fungi</taxon>
        <taxon>Dikarya</taxon>
        <taxon>Ascomycota</taxon>
        <taxon>Pezizomycotina</taxon>
        <taxon>Eurotiomycetes</taxon>
        <taxon>Eurotiomycetidae</taxon>
        <taxon>Eurotiales</taxon>
        <taxon>Aspergillaceae</taxon>
        <taxon>Penicillium</taxon>
    </lineage>
</organism>
<keyword evidence="3" id="KW-1185">Reference proteome</keyword>
<feature type="region of interest" description="Disordered" evidence="1">
    <location>
        <begin position="993"/>
        <end position="1077"/>
    </location>
</feature>
<feature type="compositionally biased region" description="Polar residues" evidence="1">
    <location>
        <begin position="688"/>
        <end position="697"/>
    </location>
</feature>
<proteinExistence type="predicted"/>
<sequence length="1300" mass="142268">MPPRLRSKPYGPNSPNAAEGLPEPAPRRRRATRSASAQPQEDQPAPPVREPKTRKTRGKAASRGRKKATSRTTHSPSPPPSATPQPNQLEGDDATSSAGAQAPSEKVKSPDVDLRTIPEHEDPHETTVGEPAVDQLQDDPLHLSLADLDLSERQKADQSAAEQIQAELEMHIPASPSVEIPVTVLPSIESSDPEVPTPIVGVCESPTPFFSLRSSRSALRSSSVSFFPVRSSSVDSAASTASDIPSSTTSTSTEIPGKQGRSWLMTQLRSLYRLCTRSQGASLPPVVTITAPAVGWSQDIPMLNPNTAQSHSALDDVKLISIIRAVRSGRQSTRRRSRASPSTSVSEQSRVLRAQEATPIHRSRTSYANRSNSRRIESRGSLGRTLYRLPQLLSFHSEPELKDGSGEETNPAHEQESPNLPPATVVLETNPPTTPERSTPATPVAPMTAPPAGTDVSPGWSRWIFNNVSRRWTDLRGRFAHDHDHETENENQPAVAAASEPAVSVAPTSPTELVLAVPVTIVDTPPTVVSRPFGSPTATFEPTKTPAFSPVGNDQEMSPRVRRGLPPSPPRRPVLPLPRPRRRTMSFVDTRTILAADDPSFDPDHETQHEFVKRRHAARAAVLRKRAEERNRETMAVKRAAAEEAARLKLYASSNPPKETSPRGSPITANTGNLRTSPISGLVPMASHFQTSPTSRGRASKEAPIQTAAKSNVDAERANPRKRSRGFGLDEDDLAVHEEDFTPEEWEVLKAQVEKAEEDAAKAAQESVPPTKKRRVDQSPKQQKRTQRSVRRQTTTPRHNQPPSRTTGFVPNRRGTFAPPDLSPIDSSRSLNDPDSPSVSQTSPAATQSLETNEVPRSTPKNGSKSRRESRAQASQKGTMINGVYFPKHPVPCCDSSAEEAYRFPHRAFLPKMAATYWLRRERRWNPGRLFTLPKLFQPQEAEEVPKPPQTPNAPKKRVRWADLESPYSSGINQDWYNERFESAPTTPVSILRRVREPSQTSRTFEDTSLAASSPTLPTMPRPAIKRKRDAASASDMSSSFLRPVKRSRGYQAPDPYGSSSSPSSASPQSPPSNAARYFSSLQPRRHLSQYVETSADITYPNAAATEDFAVENDDPSPLSRARNKAELFKPKTPSRLRESTRIPSSNTSTPSALGYSSPSFLGALLDNSPYRSDPMSIDGSSYLQNPDTPPVGSIPSGFRREDLTPLPPLRPGASPTAPIPANTPPRTLVDDVAWLLQASPDGNFAALPWPARGSLVEVLDTDSEAVPIVEKYWQVEGADPVEYFEAQFEKFESLGLRFV</sequence>
<protein>
    <submittedName>
        <fullName evidence="2">Uncharacterized protein</fullName>
    </submittedName>
</protein>
<feature type="compositionally biased region" description="Polar residues" evidence="1">
    <location>
        <begin position="667"/>
        <end position="679"/>
    </location>
</feature>
<feature type="region of interest" description="Disordered" evidence="1">
    <location>
        <begin position="396"/>
        <end position="454"/>
    </location>
</feature>
<feature type="compositionally biased region" description="Polar residues" evidence="1">
    <location>
        <begin position="797"/>
        <end position="809"/>
    </location>
</feature>
<feature type="region of interest" description="Disordered" evidence="1">
    <location>
        <begin position="650"/>
        <end position="879"/>
    </location>
</feature>
<reference evidence="2 3" key="1">
    <citation type="submission" date="2016-10" db="EMBL/GenBank/DDBJ databases">
        <title>Genome sequence of the ascomycete fungus Penicillium subrubescens.</title>
        <authorList>
            <person name="De Vries R.P."/>
            <person name="Peng M."/>
            <person name="Dilokpimol A."/>
            <person name="Hilden K."/>
            <person name="Makela M.R."/>
            <person name="Grigoriev I."/>
            <person name="Riley R."/>
            <person name="Granchi Z."/>
        </authorList>
    </citation>
    <scope>NUCLEOTIDE SEQUENCE [LARGE SCALE GENOMIC DNA]</scope>
    <source>
        <strain evidence="2 3">CBS 132785</strain>
    </source>
</reference>
<feature type="compositionally biased region" description="Low complexity" evidence="1">
    <location>
        <begin position="439"/>
        <end position="454"/>
    </location>
</feature>
<feature type="compositionally biased region" description="Polar residues" evidence="1">
    <location>
        <begin position="1142"/>
        <end position="1154"/>
    </location>
</feature>
<comment type="caution">
    <text evidence="2">The sequence shown here is derived from an EMBL/GenBank/DDBJ whole genome shotgun (WGS) entry which is preliminary data.</text>
</comment>
<feature type="compositionally biased region" description="Basic residues" evidence="1">
    <location>
        <begin position="52"/>
        <end position="69"/>
    </location>
</feature>
<dbReference type="STRING" id="1316194.A0A1Q5T3Z8"/>
<accession>A0A1Q5T3Z8</accession>
<feature type="compositionally biased region" description="Basic and acidic residues" evidence="1">
    <location>
        <begin position="105"/>
        <end position="127"/>
    </location>
</feature>